<gene>
    <name evidence="2" type="ORF">E2R54_02870</name>
</gene>
<evidence type="ECO:0000313" key="3">
    <source>
        <dbReference type="Proteomes" id="UP000295633"/>
    </source>
</evidence>
<dbReference type="AlphaFoldDB" id="A0A4V3B3P7"/>
<feature type="signal peptide" evidence="1">
    <location>
        <begin position="1"/>
        <end position="28"/>
    </location>
</feature>
<organism evidence="2 3">
    <name type="scientific">Microbacterium oleivorans</name>
    <dbReference type="NCBI Taxonomy" id="273677"/>
    <lineage>
        <taxon>Bacteria</taxon>
        <taxon>Bacillati</taxon>
        <taxon>Actinomycetota</taxon>
        <taxon>Actinomycetes</taxon>
        <taxon>Micrococcales</taxon>
        <taxon>Microbacteriaceae</taxon>
        <taxon>Microbacterium</taxon>
    </lineage>
</organism>
<evidence type="ECO:0000313" key="2">
    <source>
        <dbReference type="EMBL" id="TDL45423.1"/>
    </source>
</evidence>
<feature type="chain" id="PRO_5020547743" description="Lipoprotein" evidence="1">
    <location>
        <begin position="29"/>
        <end position="137"/>
    </location>
</feature>
<dbReference type="PROSITE" id="PS51257">
    <property type="entry name" value="PROKAR_LIPOPROTEIN"/>
    <property type="match status" value="1"/>
</dbReference>
<comment type="caution">
    <text evidence="2">The sequence shown here is derived from an EMBL/GenBank/DDBJ whole genome shotgun (WGS) entry which is preliminary data.</text>
</comment>
<evidence type="ECO:0000256" key="1">
    <source>
        <dbReference type="SAM" id="SignalP"/>
    </source>
</evidence>
<dbReference type="Proteomes" id="UP000295633">
    <property type="component" value="Unassembled WGS sequence"/>
</dbReference>
<dbReference type="RefSeq" id="WP_133398633.1">
    <property type="nucleotide sequence ID" value="NZ_SMZX01000001.1"/>
</dbReference>
<evidence type="ECO:0008006" key="4">
    <source>
        <dbReference type="Google" id="ProtNLM"/>
    </source>
</evidence>
<protein>
    <recommendedName>
        <fullName evidence="4">Lipoprotein</fullName>
    </recommendedName>
</protein>
<dbReference type="EMBL" id="SMZX01000001">
    <property type="protein sequence ID" value="TDL45423.1"/>
    <property type="molecule type" value="Genomic_DNA"/>
</dbReference>
<keyword evidence="1" id="KW-0732">Signal</keyword>
<reference evidence="2 3" key="1">
    <citation type="submission" date="2019-03" db="EMBL/GenBank/DDBJ databases">
        <title>Genome Sequencing and Assembly of Various Microbes Isolated from Partially Reclaimed Soil and Acid Mine Drainage (AMD) Site.</title>
        <authorList>
            <person name="Steinbock B."/>
            <person name="Bechtold R."/>
            <person name="Sevigny J.L."/>
            <person name="Thomas D."/>
            <person name="Cuthill L.R."/>
            <person name="Aveiro Johannsen E.J."/>
            <person name="Thomas K."/>
            <person name="Ghosh A."/>
        </authorList>
    </citation>
    <scope>NUCLEOTIDE SEQUENCE [LARGE SCALE GENOMIC DNA]</scope>
    <source>
        <strain evidence="2 3">F-B2</strain>
    </source>
</reference>
<proteinExistence type="predicted"/>
<sequence>MYRRVAGFAGVLAGAMLLAGCAAGVAVTAGGSATLITDAGFLSGDEALIEGTLTVAESGCVGIVAAGGETYPAVWPRGTTLVGGVDTGIDVPGVGVLRVGDAVSGAGGYYGVQSRPTLDEVADRCDWQGEVIGIRFD</sequence>
<accession>A0A4V3B3P7</accession>
<name>A0A4V3B3P7_9MICO</name>